<sequence length="33" mass="3710">MEDYAIIYNPIAGSSKQAKSDIEYACQCLDKLK</sequence>
<organism evidence="1">
    <name type="scientific">marine sediment metagenome</name>
    <dbReference type="NCBI Taxonomy" id="412755"/>
    <lineage>
        <taxon>unclassified sequences</taxon>
        <taxon>metagenomes</taxon>
        <taxon>ecological metagenomes</taxon>
    </lineage>
</organism>
<protein>
    <recommendedName>
        <fullName evidence="2">DAGKc domain-containing protein</fullName>
    </recommendedName>
</protein>
<comment type="caution">
    <text evidence="1">The sequence shown here is derived from an EMBL/GenBank/DDBJ whole genome shotgun (WGS) entry which is preliminary data.</text>
</comment>
<dbReference type="AlphaFoldDB" id="A0A0F8ZHD6"/>
<reference evidence="1" key="1">
    <citation type="journal article" date="2015" name="Nature">
        <title>Complex archaea that bridge the gap between prokaryotes and eukaryotes.</title>
        <authorList>
            <person name="Spang A."/>
            <person name="Saw J.H."/>
            <person name="Jorgensen S.L."/>
            <person name="Zaremba-Niedzwiedzka K."/>
            <person name="Martijn J."/>
            <person name="Lind A.E."/>
            <person name="van Eijk R."/>
            <person name="Schleper C."/>
            <person name="Guy L."/>
            <person name="Ettema T.J."/>
        </authorList>
    </citation>
    <scope>NUCLEOTIDE SEQUENCE</scope>
</reference>
<evidence type="ECO:0000313" key="1">
    <source>
        <dbReference type="EMBL" id="KKK59371.1"/>
    </source>
</evidence>
<gene>
    <name evidence="1" type="ORF">LCGC14_3035050</name>
</gene>
<evidence type="ECO:0008006" key="2">
    <source>
        <dbReference type="Google" id="ProtNLM"/>
    </source>
</evidence>
<proteinExistence type="predicted"/>
<dbReference type="EMBL" id="LAZR01063512">
    <property type="protein sequence ID" value="KKK59371.1"/>
    <property type="molecule type" value="Genomic_DNA"/>
</dbReference>
<accession>A0A0F8ZHD6</accession>
<feature type="non-terminal residue" evidence="1">
    <location>
        <position position="33"/>
    </location>
</feature>
<name>A0A0F8ZHD6_9ZZZZ</name>